<dbReference type="EMBL" id="FONY01000004">
    <property type="protein sequence ID" value="SFE65090.1"/>
    <property type="molecule type" value="Genomic_DNA"/>
</dbReference>
<evidence type="ECO:0000313" key="7">
    <source>
        <dbReference type="Proteomes" id="UP000199513"/>
    </source>
</evidence>
<keyword evidence="5" id="KW-0472">Membrane</keyword>
<sequence length="385" mass="43683">MKNRKRIMTAIIASTFTLTILGAWLFFNSNQCGTEKALDPNNIEPQLIAYTKTTYQVGRNWVVLGDKKETQLSAFVYFPVIAESEELSDVLPNKEWQQQHIQTIRKKIGDTLAVKMATARMKLAKNGKILPQKFPLLLFGPGLGWLPTDYASFLASMASRGFVVVAFTGLPISKAIYYPDSTSQTVENVKVNYQKMSDYFDFAIKHLTRSNPESENHYSSMMDTDKIYVAGHSVSGAAALMVAQKNDKVKGVINLDGDVTKDFEQIQPLQPILYVTTQPQGADSPKAETWSEDRSEKRRDNAFIQNAGRSQKSVRIKIPQMYHLDFLDVAQFKKNICKECNRKSFGSIIYQKSNELIQNAIFDFVQNQDNWKNLSEKYNVLIQVK</sequence>
<dbReference type="STRING" id="1003.SAMN04488541_1004164"/>
<evidence type="ECO:0000313" key="6">
    <source>
        <dbReference type="EMBL" id="SFE65090.1"/>
    </source>
</evidence>
<evidence type="ECO:0000256" key="1">
    <source>
        <dbReference type="ARBA" id="ARBA00022801"/>
    </source>
</evidence>
<feature type="transmembrane region" description="Helical" evidence="5">
    <location>
        <begin position="7"/>
        <end position="27"/>
    </location>
</feature>
<proteinExistence type="predicted"/>
<keyword evidence="7" id="KW-1185">Reference proteome</keyword>
<feature type="region of interest" description="Disordered" evidence="4">
    <location>
        <begin position="278"/>
        <end position="297"/>
    </location>
</feature>
<dbReference type="AlphaFoldDB" id="A0A1I2CBQ2"/>
<protein>
    <submittedName>
        <fullName evidence="6">Alpha/beta hydrolase family protein</fullName>
    </submittedName>
</protein>
<reference evidence="6 7" key="1">
    <citation type="submission" date="2016-10" db="EMBL/GenBank/DDBJ databases">
        <authorList>
            <person name="de Groot N.N."/>
        </authorList>
    </citation>
    <scope>NUCLEOTIDE SEQUENCE [LARGE SCALE GENOMIC DNA]</scope>
    <source>
        <strain>GEY</strain>
        <strain evidence="7">DSM 9560</strain>
    </source>
</reference>
<evidence type="ECO:0000256" key="5">
    <source>
        <dbReference type="SAM" id="Phobius"/>
    </source>
</evidence>
<dbReference type="Gene3D" id="3.40.50.1820">
    <property type="entry name" value="alpha/beta hydrolase"/>
    <property type="match status" value="1"/>
</dbReference>
<evidence type="ECO:0000256" key="3">
    <source>
        <dbReference type="ARBA" id="ARBA00023098"/>
    </source>
</evidence>
<dbReference type="PANTHER" id="PTHR10272">
    <property type="entry name" value="PLATELET-ACTIVATING FACTOR ACETYLHYDROLASE"/>
    <property type="match status" value="1"/>
</dbReference>
<dbReference type="PANTHER" id="PTHR10272:SF0">
    <property type="entry name" value="PLATELET-ACTIVATING FACTOR ACETYLHYDROLASE"/>
    <property type="match status" value="1"/>
</dbReference>
<keyword evidence="5" id="KW-1133">Transmembrane helix</keyword>
<name>A0A1I2CBQ2_9BACT</name>
<dbReference type="GO" id="GO:0016042">
    <property type="term" value="P:lipid catabolic process"/>
    <property type="evidence" value="ECO:0007669"/>
    <property type="project" value="UniProtKB-KW"/>
</dbReference>
<feature type="compositionally biased region" description="Basic and acidic residues" evidence="4">
    <location>
        <begin position="285"/>
        <end position="297"/>
    </location>
</feature>
<organism evidence="6 7">
    <name type="scientific">Thermoflexibacter ruber</name>
    <dbReference type="NCBI Taxonomy" id="1003"/>
    <lineage>
        <taxon>Bacteria</taxon>
        <taxon>Pseudomonadati</taxon>
        <taxon>Bacteroidota</taxon>
        <taxon>Cytophagia</taxon>
        <taxon>Cytophagales</taxon>
        <taxon>Thermoflexibacteraceae</taxon>
        <taxon>Thermoflexibacter</taxon>
    </lineage>
</organism>
<keyword evidence="2" id="KW-0442">Lipid degradation</keyword>
<dbReference type="InterPro" id="IPR029058">
    <property type="entry name" value="AB_hydrolase_fold"/>
</dbReference>
<dbReference type="GO" id="GO:0003847">
    <property type="term" value="F:1-alkyl-2-acetylglycerophosphocholine esterase activity"/>
    <property type="evidence" value="ECO:0007669"/>
    <property type="project" value="TreeGrafter"/>
</dbReference>
<evidence type="ECO:0000256" key="2">
    <source>
        <dbReference type="ARBA" id="ARBA00022963"/>
    </source>
</evidence>
<keyword evidence="5" id="KW-0812">Transmembrane</keyword>
<dbReference type="Proteomes" id="UP000199513">
    <property type="component" value="Unassembled WGS sequence"/>
</dbReference>
<dbReference type="SUPFAM" id="SSF53474">
    <property type="entry name" value="alpha/beta-Hydrolases"/>
    <property type="match status" value="1"/>
</dbReference>
<keyword evidence="3" id="KW-0443">Lipid metabolism</keyword>
<dbReference type="OrthoDB" id="569821at2"/>
<dbReference type="Pfam" id="PF03403">
    <property type="entry name" value="PAF-AH_p_II"/>
    <property type="match status" value="1"/>
</dbReference>
<dbReference type="RefSeq" id="WP_091540197.1">
    <property type="nucleotide sequence ID" value="NZ_FONY01000004.1"/>
</dbReference>
<accession>A0A1I2CBQ2</accession>
<evidence type="ECO:0000256" key="4">
    <source>
        <dbReference type="SAM" id="MobiDB-lite"/>
    </source>
</evidence>
<gene>
    <name evidence="6" type="ORF">SAMN04488541_1004164</name>
</gene>
<keyword evidence="1 6" id="KW-0378">Hydrolase</keyword>